<dbReference type="Gene3D" id="3.30.2310.20">
    <property type="entry name" value="RelE-like"/>
    <property type="match status" value="1"/>
</dbReference>
<evidence type="ECO:0000259" key="3">
    <source>
        <dbReference type="PROSITE" id="PS51281"/>
    </source>
</evidence>
<dbReference type="OrthoDB" id="9805098at2"/>
<comment type="caution">
    <text evidence="4">The sequence shown here is derived from an EMBL/GenBank/DDBJ whole genome shotgun (WGS) entry which is preliminary data.</text>
</comment>
<dbReference type="InterPro" id="IPR007712">
    <property type="entry name" value="RelE/ParE_toxin"/>
</dbReference>
<keyword evidence="2" id="KW-1277">Toxin-antitoxin system</keyword>
<proteinExistence type="inferred from homology"/>
<dbReference type="PROSITE" id="PS51281">
    <property type="entry name" value="TAP_C"/>
    <property type="match status" value="1"/>
</dbReference>
<dbReference type="SUPFAM" id="SSF143011">
    <property type="entry name" value="RelE-like"/>
    <property type="match status" value="1"/>
</dbReference>
<name>A0A2S7TYV0_9BACT</name>
<reference evidence="4 5" key="1">
    <citation type="submission" date="2016-12" db="EMBL/GenBank/DDBJ databases">
        <title>Study of bacterial adaptation to deep sea.</title>
        <authorList>
            <person name="Song J."/>
            <person name="Yoshizawa S."/>
            <person name="Kogure K."/>
        </authorList>
    </citation>
    <scope>NUCLEOTIDE SEQUENCE [LARGE SCALE GENOMIC DNA]</scope>
    <source>
        <strain evidence="4 5">SAORIC-165</strain>
    </source>
</reference>
<dbReference type="InterPro" id="IPR005637">
    <property type="entry name" value="TAP_C_dom"/>
</dbReference>
<comment type="similarity">
    <text evidence="1">Belongs to the RelE toxin family.</text>
</comment>
<dbReference type="PANTHER" id="PTHR35601">
    <property type="entry name" value="TOXIN RELE"/>
    <property type="match status" value="1"/>
</dbReference>
<evidence type="ECO:0000256" key="1">
    <source>
        <dbReference type="ARBA" id="ARBA00006226"/>
    </source>
</evidence>
<organism evidence="4 5">
    <name type="scientific">Rubritalea profundi</name>
    <dbReference type="NCBI Taxonomy" id="1658618"/>
    <lineage>
        <taxon>Bacteria</taxon>
        <taxon>Pseudomonadati</taxon>
        <taxon>Verrucomicrobiota</taxon>
        <taxon>Verrucomicrobiia</taxon>
        <taxon>Verrucomicrobiales</taxon>
        <taxon>Rubritaleaceae</taxon>
        <taxon>Rubritalea</taxon>
    </lineage>
</organism>
<keyword evidence="5" id="KW-1185">Reference proteome</keyword>
<evidence type="ECO:0000313" key="4">
    <source>
        <dbReference type="EMBL" id="PQJ27391.1"/>
    </source>
</evidence>
<dbReference type="PANTHER" id="PTHR35601:SF1">
    <property type="entry name" value="TOXIN RELE"/>
    <property type="match status" value="1"/>
</dbReference>
<dbReference type="RefSeq" id="WP_105041874.1">
    <property type="nucleotide sequence ID" value="NZ_MQWA01000001.1"/>
</dbReference>
<feature type="domain" description="TAP-C" evidence="3">
    <location>
        <begin position="1"/>
        <end position="29"/>
    </location>
</feature>
<dbReference type="AlphaFoldDB" id="A0A2S7TYV0"/>
<sequence length="93" mass="11025">MSWDYSFTAKARKELKKLGHEPARKIIQFLDERIQGGDNSREFGKALGGDLGEYWRYRIEDYRIEDYRILCEIKDDSLIVLVVKAGHRRDVYL</sequence>
<evidence type="ECO:0000256" key="2">
    <source>
        <dbReference type="ARBA" id="ARBA00022649"/>
    </source>
</evidence>
<evidence type="ECO:0000313" key="5">
    <source>
        <dbReference type="Proteomes" id="UP000239907"/>
    </source>
</evidence>
<dbReference type="EMBL" id="MQWA01000001">
    <property type="protein sequence ID" value="PQJ27391.1"/>
    <property type="molecule type" value="Genomic_DNA"/>
</dbReference>
<accession>A0A2S7TYV0</accession>
<dbReference type="GO" id="GO:0051028">
    <property type="term" value="P:mRNA transport"/>
    <property type="evidence" value="ECO:0007669"/>
    <property type="project" value="InterPro"/>
</dbReference>
<protein>
    <recommendedName>
        <fullName evidence="3">TAP-C domain-containing protein</fullName>
    </recommendedName>
</protein>
<dbReference type="Pfam" id="PF05016">
    <property type="entry name" value="ParE_toxin"/>
    <property type="match status" value="1"/>
</dbReference>
<dbReference type="Proteomes" id="UP000239907">
    <property type="component" value="Unassembled WGS sequence"/>
</dbReference>
<gene>
    <name evidence="4" type="ORF">BSZ32_02015</name>
</gene>
<dbReference type="InterPro" id="IPR035093">
    <property type="entry name" value="RelE/ParE_toxin_dom_sf"/>
</dbReference>